<feature type="compositionally biased region" description="Polar residues" evidence="7">
    <location>
        <begin position="1"/>
        <end position="11"/>
    </location>
</feature>
<feature type="region of interest" description="Disordered" evidence="7">
    <location>
        <begin position="1"/>
        <end position="21"/>
    </location>
</feature>
<dbReference type="InterPro" id="IPR002528">
    <property type="entry name" value="MATE_fam"/>
</dbReference>
<evidence type="ECO:0000256" key="6">
    <source>
        <dbReference type="RuleBase" id="RU004914"/>
    </source>
</evidence>
<dbReference type="NCBIfam" id="TIGR00797">
    <property type="entry name" value="matE"/>
    <property type="match status" value="1"/>
</dbReference>
<dbReference type="Proteomes" id="UP000236161">
    <property type="component" value="Unassembled WGS sequence"/>
</dbReference>
<dbReference type="AlphaFoldDB" id="A0A2I0AC13"/>
<evidence type="ECO:0000256" key="1">
    <source>
        <dbReference type="ARBA" id="ARBA00004141"/>
    </source>
</evidence>
<feature type="transmembrane region" description="Helical" evidence="6">
    <location>
        <begin position="437"/>
        <end position="456"/>
    </location>
</feature>
<comment type="subcellular location">
    <subcellularLocation>
        <location evidence="1">Membrane</location>
        <topology evidence="1">Multi-pass membrane protein</topology>
    </subcellularLocation>
</comment>
<evidence type="ECO:0000313" key="8">
    <source>
        <dbReference type="EMBL" id="PKA53088.1"/>
    </source>
</evidence>
<organism evidence="8 9">
    <name type="scientific">Apostasia shenzhenica</name>
    <dbReference type="NCBI Taxonomy" id="1088818"/>
    <lineage>
        <taxon>Eukaryota</taxon>
        <taxon>Viridiplantae</taxon>
        <taxon>Streptophyta</taxon>
        <taxon>Embryophyta</taxon>
        <taxon>Tracheophyta</taxon>
        <taxon>Spermatophyta</taxon>
        <taxon>Magnoliopsida</taxon>
        <taxon>Liliopsida</taxon>
        <taxon>Asparagales</taxon>
        <taxon>Orchidaceae</taxon>
        <taxon>Apostasioideae</taxon>
        <taxon>Apostasia</taxon>
    </lineage>
</organism>
<dbReference type="CDD" id="cd13132">
    <property type="entry name" value="MATE_eukaryotic"/>
    <property type="match status" value="1"/>
</dbReference>
<dbReference type="Pfam" id="PF01554">
    <property type="entry name" value="MatE"/>
    <property type="match status" value="2"/>
</dbReference>
<comment type="similarity">
    <text evidence="2 6">Belongs to the multi antimicrobial extrusion (MATE) (TC 2.A.66.1) family.</text>
</comment>
<keyword evidence="4 6" id="KW-1133">Transmembrane helix</keyword>
<accession>A0A2I0AC13</accession>
<reference evidence="8 9" key="1">
    <citation type="journal article" date="2017" name="Nature">
        <title>The Apostasia genome and the evolution of orchids.</title>
        <authorList>
            <person name="Zhang G.Q."/>
            <person name="Liu K.W."/>
            <person name="Li Z."/>
            <person name="Lohaus R."/>
            <person name="Hsiao Y.Y."/>
            <person name="Niu S.C."/>
            <person name="Wang J.Y."/>
            <person name="Lin Y.C."/>
            <person name="Xu Q."/>
            <person name="Chen L.J."/>
            <person name="Yoshida K."/>
            <person name="Fujiwara S."/>
            <person name="Wang Z.W."/>
            <person name="Zhang Y.Q."/>
            <person name="Mitsuda N."/>
            <person name="Wang M."/>
            <person name="Liu G.H."/>
            <person name="Pecoraro L."/>
            <person name="Huang H.X."/>
            <person name="Xiao X.J."/>
            <person name="Lin M."/>
            <person name="Wu X.Y."/>
            <person name="Wu W.L."/>
            <person name="Chen Y.Y."/>
            <person name="Chang S.B."/>
            <person name="Sakamoto S."/>
            <person name="Ohme-Takagi M."/>
            <person name="Yagi M."/>
            <person name="Zeng S.J."/>
            <person name="Shen C.Y."/>
            <person name="Yeh C.M."/>
            <person name="Luo Y.B."/>
            <person name="Tsai W.C."/>
            <person name="Van de Peer Y."/>
            <person name="Liu Z.J."/>
        </authorList>
    </citation>
    <scope>NUCLEOTIDE SEQUENCE [LARGE SCALE GENOMIC DNA]</scope>
    <source>
        <strain evidence="9">cv. Shenzhen</strain>
        <tissue evidence="8">Stem</tissue>
    </source>
</reference>
<keyword evidence="3 6" id="KW-0812">Transmembrane</keyword>
<dbReference type="GO" id="GO:0015297">
    <property type="term" value="F:antiporter activity"/>
    <property type="evidence" value="ECO:0007669"/>
    <property type="project" value="InterPro"/>
</dbReference>
<dbReference type="EMBL" id="KZ452000">
    <property type="protein sequence ID" value="PKA53088.1"/>
    <property type="molecule type" value="Genomic_DNA"/>
</dbReference>
<feature type="transmembrane region" description="Helical" evidence="6">
    <location>
        <begin position="403"/>
        <end position="425"/>
    </location>
</feature>
<evidence type="ECO:0000256" key="3">
    <source>
        <dbReference type="ARBA" id="ARBA00022692"/>
    </source>
</evidence>
<dbReference type="GO" id="GO:0042910">
    <property type="term" value="F:xenobiotic transmembrane transporter activity"/>
    <property type="evidence" value="ECO:0007669"/>
    <property type="project" value="InterPro"/>
</dbReference>
<dbReference type="PANTHER" id="PTHR11206">
    <property type="entry name" value="MULTIDRUG RESISTANCE PROTEIN"/>
    <property type="match status" value="1"/>
</dbReference>
<gene>
    <name evidence="8" type="primary">DTX1</name>
    <name evidence="8" type="ORF">AXF42_Ash018996</name>
</gene>
<evidence type="ECO:0000256" key="4">
    <source>
        <dbReference type="ARBA" id="ARBA00022989"/>
    </source>
</evidence>
<dbReference type="InterPro" id="IPR045069">
    <property type="entry name" value="MATE_euk"/>
</dbReference>
<evidence type="ECO:0000256" key="2">
    <source>
        <dbReference type="ARBA" id="ARBA00010199"/>
    </source>
</evidence>
<keyword evidence="9" id="KW-1185">Reference proteome</keyword>
<feature type="transmembrane region" description="Helical" evidence="6">
    <location>
        <begin position="65"/>
        <end position="86"/>
    </location>
</feature>
<evidence type="ECO:0000256" key="7">
    <source>
        <dbReference type="SAM" id="MobiDB-lite"/>
    </source>
</evidence>
<feature type="transmembrane region" description="Helical" evidence="6">
    <location>
        <begin position="107"/>
        <end position="131"/>
    </location>
</feature>
<feature type="transmembrane region" description="Helical" evidence="6">
    <location>
        <begin position="290"/>
        <end position="313"/>
    </location>
</feature>
<feature type="transmembrane region" description="Helical" evidence="6">
    <location>
        <begin position="179"/>
        <end position="201"/>
    </location>
</feature>
<dbReference type="OrthoDB" id="2126698at2759"/>
<dbReference type="GO" id="GO:1990961">
    <property type="term" value="P:xenobiotic detoxification by transmembrane export across the plasma membrane"/>
    <property type="evidence" value="ECO:0007669"/>
    <property type="project" value="InterPro"/>
</dbReference>
<evidence type="ECO:0000313" key="9">
    <source>
        <dbReference type="Proteomes" id="UP000236161"/>
    </source>
</evidence>
<dbReference type="GO" id="GO:0016020">
    <property type="term" value="C:membrane"/>
    <property type="evidence" value="ECO:0007669"/>
    <property type="project" value="UniProtKB-SubCell"/>
</dbReference>
<keyword evidence="5 6" id="KW-0472">Membrane</keyword>
<sequence length="495" mass="52149">MPATLSEGTPATQPPQPRRLPPLTETIISELRQQWRIAAPLALMNLTCFAKTIITTVFLGRLGGLHLAGGALGFTVANVTGFSVLSGLSAAMEPICGQAHGAGNRQLLRLTLLMAVLLLLAASLPIALIWFNADKILLCFGQQPEIAGIAKKFVVFLIPELPVTSFLNPLRAYLSSQGVILPSLFSSAMALALHLPLNLLLSKNRGLEGIAMAVWITDLTVAAMQALYVYIKEEEISGICSYWKKSSPEIWKRVVRLAVPCCLTTCLEWWCFEILVLLTGKLPDADRMLAVIAVVFNFDYLLFSVMLSLAIGASVRVANELGSGHGHSARASAGVSLGMGALGGVLGAAATAAAATGGWGELFSGDSRVLKGVRKTMMVMAAVEIVNFPLAVSGGIARGTGRPWFGTCASAGGFYLVALPAAAALGFKMRLGLDGMLLGFLAGGSAGVVLLLAFLAKIDWTREAENAQTLAGISLDGGDQSDCFEIVNNHKPVDV</sequence>
<proteinExistence type="inferred from homology"/>
<evidence type="ECO:0000256" key="5">
    <source>
        <dbReference type="ARBA" id="ARBA00023136"/>
    </source>
</evidence>
<feature type="transmembrane region" description="Helical" evidence="6">
    <location>
        <begin position="257"/>
        <end position="278"/>
    </location>
</feature>
<protein>
    <recommendedName>
        <fullName evidence="6">Protein DETOXIFICATION</fullName>
    </recommendedName>
    <alternativeName>
        <fullName evidence="6">Multidrug and toxic compound extrusion protein</fullName>
    </alternativeName>
</protein>
<feature type="transmembrane region" description="Helical" evidence="6">
    <location>
        <begin position="333"/>
        <end position="355"/>
    </location>
</feature>
<feature type="transmembrane region" description="Helical" evidence="6">
    <location>
        <begin position="376"/>
        <end position="397"/>
    </location>
</feature>
<feature type="transmembrane region" description="Helical" evidence="6">
    <location>
        <begin position="37"/>
        <end position="59"/>
    </location>
</feature>
<name>A0A2I0AC13_9ASPA</name>